<reference evidence="1 2" key="1">
    <citation type="journal article" date="2015" name="Genome Announc.">
        <title>Expanding the biotechnology potential of lactobacilli through comparative genomics of 213 strains and associated genera.</title>
        <authorList>
            <person name="Sun Z."/>
            <person name="Harris H.M."/>
            <person name="McCann A."/>
            <person name="Guo C."/>
            <person name="Argimon S."/>
            <person name="Zhang W."/>
            <person name="Yang X."/>
            <person name="Jeffery I.B."/>
            <person name="Cooney J.C."/>
            <person name="Kagawa T.F."/>
            <person name="Liu W."/>
            <person name="Song Y."/>
            <person name="Salvetti E."/>
            <person name="Wrobel A."/>
            <person name="Rasinkangas P."/>
            <person name="Parkhill J."/>
            <person name="Rea M.C."/>
            <person name="O'Sullivan O."/>
            <person name="Ritari J."/>
            <person name="Douillard F.P."/>
            <person name="Paul Ross R."/>
            <person name="Yang R."/>
            <person name="Briner A.E."/>
            <person name="Felis G.E."/>
            <person name="de Vos W.M."/>
            <person name="Barrangou R."/>
            <person name="Klaenhammer T.R."/>
            <person name="Caufield P.W."/>
            <person name="Cui Y."/>
            <person name="Zhang H."/>
            <person name="O'Toole P.W."/>
        </authorList>
    </citation>
    <scope>NUCLEOTIDE SEQUENCE [LARGE SCALE GENOMIC DNA]</scope>
    <source>
        <strain evidence="1 2">DSM 13345</strain>
    </source>
</reference>
<evidence type="ECO:0000313" key="1">
    <source>
        <dbReference type="EMBL" id="KRL25232.1"/>
    </source>
</evidence>
<protein>
    <submittedName>
        <fullName evidence="1">Uncharacterized protein</fullName>
    </submittedName>
</protein>
<dbReference type="PATRIC" id="fig|1423771.3.peg.505"/>
<organism evidence="1 2">
    <name type="scientific">Limosilactobacillus mucosae DSM 13345</name>
    <dbReference type="NCBI Taxonomy" id="1423771"/>
    <lineage>
        <taxon>Bacteria</taxon>
        <taxon>Bacillati</taxon>
        <taxon>Bacillota</taxon>
        <taxon>Bacilli</taxon>
        <taxon>Lactobacillales</taxon>
        <taxon>Lactobacillaceae</taxon>
        <taxon>Limosilactobacillus</taxon>
    </lineage>
</organism>
<proteinExistence type="predicted"/>
<gene>
    <name evidence="1" type="ORF">FC47_GL000496</name>
</gene>
<dbReference type="AlphaFoldDB" id="A0A0R1NYF8"/>
<dbReference type="EMBL" id="AZEQ01000013">
    <property type="protein sequence ID" value="KRL25232.1"/>
    <property type="molecule type" value="Genomic_DNA"/>
</dbReference>
<comment type="caution">
    <text evidence="1">The sequence shown here is derived from an EMBL/GenBank/DDBJ whole genome shotgun (WGS) entry which is preliminary data.</text>
</comment>
<sequence>MNWPQKIAAESIVGGNVKFALRISSAMHNAWNSGGTADFRFVLHLLQGVFLYDQAYRKLGF</sequence>
<evidence type="ECO:0000313" key="2">
    <source>
        <dbReference type="Proteomes" id="UP000050901"/>
    </source>
</evidence>
<dbReference type="Proteomes" id="UP000050901">
    <property type="component" value="Unassembled WGS sequence"/>
</dbReference>
<name>A0A0R1NYF8_LIMMU</name>
<accession>A0A0R1NYF8</accession>